<reference evidence="2" key="1">
    <citation type="submission" date="2017-01" db="EMBL/GenBank/DDBJ databases">
        <authorList>
            <person name="Wang Y."/>
            <person name="White M."/>
            <person name="Kvist S."/>
            <person name="Moncalvo J.-M."/>
        </authorList>
    </citation>
    <scope>NUCLEOTIDE SEQUENCE [LARGE SCALE GENOMIC DNA]</scope>
    <source>
        <strain evidence="2">COL-18-3</strain>
    </source>
</reference>
<dbReference type="Proteomes" id="UP000188320">
    <property type="component" value="Unassembled WGS sequence"/>
</dbReference>
<organism evidence="1 2">
    <name type="scientific">Zancudomyces culisetae</name>
    <name type="common">Gut fungus</name>
    <name type="synonym">Smittium culisetae</name>
    <dbReference type="NCBI Taxonomy" id="1213189"/>
    <lineage>
        <taxon>Eukaryota</taxon>
        <taxon>Fungi</taxon>
        <taxon>Fungi incertae sedis</taxon>
        <taxon>Zoopagomycota</taxon>
        <taxon>Kickxellomycotina</taxon>
        <taxon>Harpellomycetes</taxon>
        <taxon>Harpellales</taxon>
        <taxon>Legeriomycetaceae</taxon>
        <taxon>Zancudomyces</taxon>
    </lineage>
</organism>
<gene>
    <name evidence="1" type="ORF">AX774_g6972</name>
</gene>
<name>A0A1R1PF32_ZANCU</name>
<keyword evidence="2" id="KW-1185">Reference proteome</keyword>
<dbReference type="AlphaFoldDB" id="A0A1R1PF32"/>
<dbReference type="EMBL" id="LSSK01001488">
    <property type="protein sequence ID" value="OMH79610.1"/>
    <property type="molecule type" value="Genomic_DNA"/>
</dbReference>
<proteinExistence type="predicted"/>
<evidence type="ECO:0000313" key="2">
    <source>
        <dbReference type="Proteomes" id="UP000188320"/>
    </source>
</evidence>
<comment type="caution">
    <text evidence="1">The sequence shown here is derived from an EMBL/GenBank/DDBJ whole genome shotgun (WGS) entry which is preliminary data.</text>
</comment>
<sequence>MIKERKQKDSLDSPTYLSFLSADSDPSLIPAQSPSTKSGKIPYIAHMDLVYKIKSGQIFHFFAMSMIDSAYTLLRV</sequence>
<protein>
    <submittedName>
        <fullName evidence="1">Uncharacterized protein</fullName>
    </submittedName>
</protein>
<accession>A0A1R1PF32</accession>
<evidence type="ECO:0000313" key="1">
    <source>
        <dbReference type="EMBL" id="OMH79610.1"/>
    </source>
</evidence>